<protein>
    <submittedName>
        <fullName evidence="5">M28 family peptidase</fullName>
    </submittedName>
</protein>
<dbReference type="Pfam" id="PF04253">
    <property type="entry name" value="TFR_dimer"/>
    <property type="match status" value="1"/>
</dbReference>
<feature type="domain" description="Transferrin receptor-like dimerisation" evidence="3">
    <location>
        <begin position="422"/>
        <end position="533"/>
    </location>
</feature>
<evidence type="ECO:0000256" key="1">
    <source>
        <dbReference type="ARBA" id="ARBA00005634"/>
    </source>
</evidence>
<reference evidence="5 6" key="2">
    <citation type="submission" date="2019-01" db="EMBL/GenBank/DDBJ databases">
        <title>Tautonia sociabilis, a novel thermotolerant planctomycete of Isosphaeraceae family, isolated from a 4000 m deep subterranean habitat.</title>
        <authorList>
            <person name="Kovaleva O.L."/>
            <person name="Elcheninov A.G."/>
            <person name="Van Heerden E."/>
            <person name="Toshchakov S.V."/>
            <person name="Novikov A."/>
            <person name="Bonch-Osmolovskaya E.A."/>
            <person name="Kublanov I.V."/>
        </authorList>
    </citation>
    <scope>NUCLEOTIDE SEQUENCE [LARGE SCALE GENOMIC DNA]</scope>
    <source>
        <strain evidence="5 6">GM2012</strain>
    </source>
</reference>
<dbReference type="SUPFAM" id="SSF53187">
    <property type="entry name" value="Zn-dependent exopeptidases"/>
    <property type="match status" value="1"/>
</dbReference>
<comment type="similarity">
    <text evidence="1">Belongs to the peptidase M28 family. M28B subfamily.</text>
</comment>
<dbReference type="Gene3D" id="3.40.630.10">
    <property type="entry name" value="Zn peptidases"/>
    <property type="match status" value="1"/>
</dbReference>
<feature type="coiled-coil region" evidence="2">
    <location>
        <begin position="422"/>
        <end position="449"/>
    </location>
</feature>
<dbReference type="Pfam" id="PF04389">
    <property type="entry name" value="Peptidase_M28"/>
    <property type="match status" value="1"/>
</dbReference>
<dbReference type="PANTHER" id="PTHR10404">
    <property type="entry name" value="N-ACETYLATED-ALPHA-LINKED ACIDIC DIPEPTIDASE"/>
    <property type="match status" value="1"/>
</dbReference>
<accession>A0A432MDY6</accession>
<dbReference type="InterPro" id="IPR039373">
    <property type="entry name" value="Peptidase_M28B"/>
</dbReference>
<dbReference type="InterPro" id="IPR007365">
    <property type="entry name" value="TFR-like_dimer_dom"/>
</dbReference>
<comment type="caution">
    <text evidence="5">The sequence shown here is derived from an EMBL/GenBank/DDBJ whole genome shotgun (WGS) entry which is preliminary data.</text>
</comment>
<evidence type="ECO:0000259" key="3">
    <source>
        <dbReference type="Pfam" id="PF04253"/>
    </source>
</evidence>
<dbReference type="Gene3D" id="3.50.30.30">
    <property type="match status" value="1"/>
</dbReference>
<dbReference type="InterPro" id="IPR036757">
    <property type="entry name" value="TFR-like_dimer_dom_sf"/>
</dbReference>
<dbReference type="OrthoDB" id="233977at2"/>
<feature type="domain" description="Peptidase M28" evidence="4">
    <location>
        <begin position="135"/>
        <end position="237"/>
    </location>
</feature>
<dbReference type="AlphaFoldDB" id="A0A432MDY6"/>
<dbReference type="SUPFAM" id="SSF52025">
    <property type="entry name" value="PA domain"/>
    <property type="match status" value="1"/>
</dbReference>
<gene>
    <name evidence="5" type="ORF">TsocGM_22615</name>
</gene>
<dbReference type="InterPro" id="IPR007484">
    <property type="entry name" value="Peptidase_M28"/>
</dbReference>
<dbReference type="FunFam" id="3.40.630.10:FF:000101">
    <property type="entry name" value="N-acetylated alpha-linked acidic dipeptidase like 1"/>
    <property type="match status" value="1"/>
</dbReference>
<keyword evidence="2" id="KW-0175">Coiled coil</keyword>
<evidence type="ECO:0000256" key="2">
    <source>
        <dbReference type="SAM" id="Coils"/>
    </source>
</evidence>
<dbReference type="Gene3D" id="1.20.930.40">
    <property type="entry name" value="Transferrin receptor-like, dimerisation domain"/>
    <property type="match status" value="1"/>
</dbReference>
<proteinExistence type="inferred from homology"/>
<name>A0A432MDY6_9BACT</name>
<keyword evidence="6" id="KW-1185">Reference proteome</keyword>
<dbReference type="SUPFAM" id="SSF47672">
    <property type="entry name" value="Transferrin receptor-like dimerisation domain"/>
    <property type="match status" value="1"/>
</dbReference>
<dbReference type="InterPro" id="IPR046450">
    <property type="entry name" value="PA_dom_sf"/>
</dbReference>
<sequence>MGFPVGRIDLPEAFFELDEPQRDGFFREDILHQIAPLGVGRERIAPNEDLGTLVARFDVRAWEERTGLDREESFAAIPSLPISYEAATPLFEALAGPEVPEGWQGGLPLAYHVGPGPVEVRLVVGTRYSIKTISNVIARLEGDAEPDRWVMVGNHRDAWTYGAVDPSSGTVATLEACRALGEAYRNGWRPRRTLVYASWDAEEYGLVGSTEWAEEHAEELDAKAVLMLNVDSAVSGPDLDLEGIPSLRDLVLDAAADVIDPGSGRPMAALWLEERRKEWAESVPIRLPKLGEAGEGPELPDFSPRLGALGSGSDYTVFVDHLGIPALNVDFAGRYGVYHSIYDDFFWMEKFGDPGFVRHAAAARLYTLILMRAASARVAPLTFSPYGEALEHHLDELREMVARKALAGDAEDEEPPIRFEGLAELAAAVLAFQEQAEALDQATKELNQQDDPPAEVLSRVNDALTRVERAFLIEGGLPDRPFFRHAIYAPGLTTGYASWPMPGVRQAIEENDQELLNQQVPILASRIAAATAAMAEAEEIARGGGR</sequence>
<dbReference type="CDD" id="cd08022">
    <property type="entry name" value="M28_PSMA_like"/>
    <property type="match status" value="1"/>
</dbReference>
<dbReference type="Proteomes" id="UP000280296">
    <property type="component" value="Unassembled WGS sequence"/>
</dbReference>
<evidence type="ECO:0000313" key="5">
    <source>
        <dbReference type="EMBL" id="RUL83198.1"/>
    </source>
</evidence>
<evidence type="ECO:0000259" key="4">
    <source>
        <dbReference type="Pfam" id="PF04389"/>
    </source>
</evidence>
<reference evidence="5 6" key="1">
    <citation type="submission" date="2018-12" db="EMBL/GenBank/DDBJ databases">
        <authorList>
            <person name="Toschakov S.V."/>
        </authorList>
    </citation>
    <scope>NUCLEOTIDE SEQUENCE [LARGE SCALE GENOMIC DNA]</scope>
    <source>
        <strain evidence="5 6">GM2012</strain>
    </source>
</reference>
<dbReference type="PANTHER" id="PTHR10404:SF46">
    <property type="entry name" value="VACUOLAR PROTEIN SORTING-ASSOCIATED PROTEIN 70"/>
    <property type="match status" value="1"/>
</dbReference>
<evidence type="ECO:0000313" key="6">
    <source>
        <dbReference type="Proteomes" id="UP000280296"/>
    </source>
</evidence>
<organism evidence="5 6">
    <name type="scientific">Tautonia sociabilis</name>
    <dbReference type="NCBI Taxonomy" id="2080755"/>
    <lineage>
        <taxon>Bacteria</taxon>
        <taxon>Pseudomonadati</taxon>
        <taxon>Planctomycetota</taxon>
        <taxon>Planctomycetia</taxon>
        <taxon>Isosphaerales</taxon>
        <taxon>Isosphaeraceae</taxon>
        <taxon>Tautonia</taxon>
    </lineage>
</organism>
<dbReference type="EMBL" id="RYZH01000063">
    <property type="protein sequence ID" value="RUL83198.1"/>
    <property type="molecule type" value="Genomic_DNA"/>
</dbReference>